<accession>M9XHC0</accession>
<dbReference type="SMART" id="SM01007">
    <property type="entry name" value="Aldolase_II"/>
    <property type="match status" value="1"/>
</dbReference>
<dbReference type="InterPro" id="IPR050197">
    <property type="entry name" value="Aldolase_class_II_sugar_metab"/>
</dbReference>
<dbReference type="GO" id="GO:0019323">
    <property type="term" value="P:pentose catabolic process"/>
    <property type="evidence" value="ECO:0007669"/>
    <property type="project" value="TreeGrafter"/>
</dbReference>
<proteinExistence type="predicted"/>
<reference evidence="4 5" key="1">
    <citation type="submission" date="2013-04" db="EMBL/GenBank/DDBJ databases">
        <authorList>
            <person name="Chin J."/>
            <person name="Alexander D.H."/>
            <person name="Marks P."/>
            <person name="Korlach J."/>
            <person name="Clum A."/>
            <person name="Copeland A."/>
        </authorList>
    </citation>
    <scope>NUCLEOTIDE SEQUENCE [LARGE SCALE GENOMIC DNA]</scope>
    <source>
        <strain evidence="5">ATCC 35948 / DSM 1279 / VKM B-1258 / 21</strain>
    </source>
</reference>
<dbReference type="InterPro" id="IPR036409">
    <property type="entry name" value="Aldolase_II/adducin_N_sf"/>
</dbReference>
<dbReference type="InterPro" id="IPR001303">
    <property type="entry name" value="Aldolase_II/adducin_N"/>
</dbReference>
<dbReference type="Pfam" id="PF00596">
    <property type="entry name" value="Aldolase_II"/>
    <property type="match status" value="1"/>
</dbReference>
<gene>
    <name evidence="4" type="ORF">K649_14915</name>
</gene>
<evidence type="ECO:0000256" key="2">
    <source>
        <dbReference type="ARBA" id="ARBA00023239"/>
    </source>
</evidence>
<keyword evidence="1" id="KW-0479">Metal-binding</keyword>
<dbReference type="GO" id="GO:0016832">
    <property type="term" value="F:aldehyde-lyase activity"/>
    <property type="evidence" value="ECO:0007669"/>
    <property type="project" value="TreeGrafter"/>
</dbReference>
<evidence type="ECO:0000259" key="3">
    <source>
        <dbReference type="SMART" id="SM01007"/>
    </source>
</evidence>
<dbReference type="PATRIC" id="fig|504728.9.peg.3061"/>
<dbReference type="GO" id="GO:0046872">
    <property type="term" value="F:metal ion binding"/>
    <property type="evidence" value="ECO:0007669"/>
    <property type="project" value="UniProtKB-KW"/>
</dbReference>
<dbReference type="GO" id="GO:0005829">
    <property type="term" value="C:cytosol"/>
    <property type="evidence" value="ECO:0007669"/>
    <property type="project" value="TreeGrafter"/>
</dbReference>
<dbReference type="AlphaFoldDB" id="M9XHC0"/>
<name>M9XHC0_MEIRD</name>
<evidence type="ECO:0000313" key="5">
    <source>
        <dbReference type="Proteomes" id="UP000013026"/>
    </source>
</evidence>
<dbReference type="PANTHER" id="PTHR22789">
    <property type="entry name" value="FUCULOSE PHOSPHATE ALDOLASE"/>
    <property type="match status" value="1"/>
</dbReference>
<feature type="domain" description="Class II aldolase/adducin N-terminal" evidence="3">
    <location>
        <begin position="11"/>
        <end position="190"/>
    </location>
</feature>
<sequence length="208" mass="22924">MWLPMRARLYLTFQQIGADLFAAGLASATSGNYSARERDGFWITRSGVQKAHLTPEDLIFLPLEPDPLRDQGASVERVIHRAIYRQTDATAVVHAHPRHAIALSFHLQVIEPIDLEGRYYFEHIPVVAPATLSGTQEAAEAVAQALQENPACVVRGHGAFVKSSLEVPEQALLQAYSLMTSLEEACEVLFLERLWRGFSGDGLGEASE</sequence>
<dbReference type="PANTHER" id="PTHR22789:SF0">
    <property type="entry name" value="3-OXO-TETRONATE 4-PHOSPHATE DECARBOXYLASE-RELATED"/>
    <property type="match status" value="1"/>
</dbReference>
<dbReference type="EMBL" id="CP005385">
    <property type="protein sequence ID" value="AGK06269.1"/>
    <property type="molecule type" value="Genomic_DNA"/>
</dbReference>
<dbReference type="eggNOG" id="COG0235">
    <property type="taxonomic scope" value="Bacteria"/>
</dbReference>
<dbReference type="Proteomes" id="UP000013026">
    <property type="component" value="Chromosome"/>
</dbReference>
<dbReference type="Gene3D" id="3.40.225.10">
    <property type="entry name" value="Class II aldolase/adducin N-terminal domain"/>
    <property type="match status" value="1"/>
</dbReference>
<evidence type="ECO:0000256" key="1">
    <source>
        <dbReference type="ARBA" id="ARBA00022723"/>
    </source>
</evidence>
<dbReference type="KEGG" id="mre:K649_14915"/>
<dbReference type="STRING" id="504728.K649_14915"/>
<dbReference type="SUPFAM" id="SSF53639">
    <property type="entry name" value="AraD/HMP-PK domain-like"/>
    <property type="match status" value="1"/>
</dbReference>
<evidence type="ECO:0000313" key="4">
    <source>
        <dbReference type="EMBL" id="AGK06269.1"/>
    </source>
</evidence>
<keyword evidence="2" id="KW-0456">Lyase</keyword>
<organism evidence="4 5">
    <name type="scientific">Meiothermus ruber (strain ATCC 35948 / DSM 1279 / VKM B-1258 / 21)</name>
    <name type="common">Thermus ruber</name>
    <dbReference type="NCBI Taxonomy" id="504728"/>
    <lineage>
        <taxon>Bacteria</taxon>
        <taxon>Thermotogati</taxon>
        <taxon>Deinococcota</taxon>
        <taxon>Deinococci</taxon>
        <taxon>Thermales</taxon>
        <taxon>Thermaceae</taxon>
        <taxon>Meiothermus</taxon>
    </lineage>
</organism>
<protein>
    <submittedName>
        <fullName evidence="4">Class II aldolase/adducin family protein</fullName>
    </submittedName>
</protein>